<evidence type="ECO:0000313" key="3">
    <source>
        <dbReference type="Proteomes" id="UP000069015"/>
    </source>
</evidence>
<name>A0A0U3ICX0_9GAMM</name>
<dbReference type="InterPro" id="IPR011050">
    <property type="entry name" value="Pectin_lyase_fold/virulence"/>
</dbReference>
<dbReference type="KEGG" id="prr:AT705_23805"/>
<organism evidence="2 3">
    <name type="scientific">Pseudoalteromonas rubra</name>
    <dbReference type="NCBI Taxonomy" id="43658"/>
    <lineage>
        <taxon>Bacteria</taxon>
        <taxon>Pseudomonadati</taxon>
        <taxon>Pseudomonadota</taxon>
        <taxon>Gammaproteobacteria</taxon>
        <taxon>Alteromonadales</taxon>
        <taxon>Pseudoalteromonadaceae</taxon>
        <taxon>Pseudoalteromonas</taxon>
    </lineage>
</organism>
<proteinExistence type="predicted"/>
<accession>A0A0U3ICX0</accession>
<feature type="signal peptide" evidence="1">
    <location>
        <begin position="1"/>
        <end position="26"/>
    </location>
</feature>
<dbReference type="SMART" id="SM00710">
    <property type="entry name" value="PbH1"/>
    <property type="match status" value="4"/>
</dbReference>
<dbReference type="InterPro" id="IPR028994">
    <property type="entry name" value="Integrin_alpha_N"/>
</dbReference>
<protein>
    <recommendedName>
        <fullName evidence="4">Right handed beta helix domain-containing protein</fullName>
    </recommendedName>
</protein>
<evidence type="ECO:0008006" key="4">
    <source>
        <dbReference type="Google" id="ProtNLM"/>
    </source>
</evidence>
<evidence type="ECO:0000256" key="1">
    <source>
        <dbReference type="SAM" id="SignalP"/>
    </source>
</evidence>
<evidence type="ECO:0000313" key="2">
    <source>
        <dbReference type="EMBL" id="ALU45951.1"/>
    </source>
</evidence>
<feature type="chain" id="PRO_5006839841" description="Right handed beta helix domain-containing protein" evidence="1">
    <location>
        <begin position="27"/>
        <end position="951"/>
    </location>
</feature>
<dbReference type="RefSeq" id="WP_058798796.1">
    <property type="nucleotide sequence ID" value="NZ_CP013612.1"/>
</dbReference>
<gene>
    <name evidence="2" type="ORF">AT705_23805</name>
</gene>
<keyword evidence="1" id="KW-0732">Signal</keyword>
<dbReference type="Gene3D" id="2.160.20.10">
    <property type="entry name" value="Single-stranded right-handed beta-helix, Pectin lyase-like"/>
    <property type="match status" value="1"/>
</dbReference>
<reference evidence="2 3" key="1">
    <citation type="submission" date="2015-12" db="EMBL/GenBank/DDBJ databases">
        <title>Complete genome sequence of Pseudoalteromonas rubra SCSIO 6842, harboring a conjugative plasmid.</title>
        <authorList>
            <person name="Li B."/>
            <person name="Wang X."/>
        </authorList>
    </citation>
    <scope>NUCLEOTIDE SEQUENCE [LARGE SCALE GENOMIC DNA]</scope>
    <source>
        <strain evidence="2 3">SCSIO 6842</strain>
    </source>
</reference>
<dbReference type="InterPro" id="IPR012334">
    <property type="entry name" value="Pectin_lyas_fold"/>
</dbReference>
<dbReference type="EMBL" id="CP013612">
    <property type="protein sequence ID" value="ALU45951.1"/>
    <property type="molecule type" value="Genomic_DNA"/>
</dbReference>
<dbReference type="SUPFAM" id="SSF51126">
    <property type="entry name" value="Pectin lyase-like"/>
    <property type="match status" value="1"/>
</dbReference>
<dbReference type="Proteomes" id="UP000069015">
    <property type="component" value="Chromosome 2"/>
</dbReference>
<dbReference type="SUPFAM" id="SSF69318">
    <property type="entry name" value="Integrin alpha N-terminal domain"/>
    <property type="match status" value="1"/>
</dbReference>
<sequence>MIQKIAKLLFFASCLVFLSSINQAQASNHCESPLPSNVDSNNTLILHSNSFWETQNLGGYSDSVSAIVASMPAELKNNVDMSDKNRAEQLRWAVRVANNIAPRPARTKIMVASCDYNFSELYEAHPDAPVDGIHNAFLPKLYIKGDNITIEGVSSQPTPRLYYSGKGFDGQHHGRVVLMVPSKAQGITIKNLSFEGDHHWNHIQNPAYTLHENNDNLYFNGRDRRLWSGMIMIGLAGGSNDVTVDNVSIHNPARSGIAIVGNATIQNSVIKGSIPLAHTENMLSELVSASGALSAHLNINSAGMGFHSGIAQQFSYGPIHVKNNTIQNFVEGVNGNGQEWVITDNTIKEIADHAIYILSNMKPSIIEHNKIEMILSAAIKLGGRTCLDSATQCMLATDPLAEQTRAGAYKTRVQFNTFKLIPRTSVLLSGTFNTIANNTIVPYNPADDTSTGNFYNPAKDPTNVYPDFFFSTSGGQTQKDSQGHNYWTNHFAYNTVAYNTKGSEELSVFISQRMGHRDRSIGMNVIKGPGQKVYFHARKDSRYAPLISVSSGTTLYTGGKPDCIDCIGNPVAQGYRSNLEPLWAKAMTMEDSNGSDVPHLLVKLDNTEEDVFLIGESGIHERINAENQTLDIKAVADLDGDGIDEIYFQDNSTGLSGARLFLTGSEVKNRQLNDIASTRWTFHNANQDDLVASQVASLKGAEPDQLITNWAGSSALLGSAFDGLGNPVSGNAIYHGAHNISVNKLQAADLSGVGEMYSANQELYVALNDKKVIGIYWDAQTSSWKNQTVYSGTQTLSLMEPGRLRSTESKQRMYQRFSSNTIYESRPASSGSLPAFGAGSYFYNGSATSDMLVAADLNDDGKQEMLSHFSQVTNKIYYGQEVNGVLNSTQGTIYDGFTSPKLITPYNSADEVERVISLFNHSWAIYLSEGLRSNGHNYVNYIYSKALANTH</sequence>
<dbReference type="InterPro" id="IPR006626">
    <property type="entry name" value="PbH1"/>
</dbReference>
<dbReference type="AlphaFoldDB" id="A0A0U3ICX0"/>